<keyword evidence="2" id="KW-1185">Reference proteome</keyword>
<evidence type="ECO:0000313" key="1">
    <source>
        <dbReference type="EMBL" id="PXX62211.1"/>
    </source>
</evidence>
<dbReference type="Proteomes" id="UP000247569">
    <property type="component" value="Unassembled WGS sequence"/>
</dbReference>
<dbReference type="EMBL" id="QJKF01000007">
    <property type="protein sequence ID" value="PXX62211.1"/>
    <property type="molecule type" value="Genomic_DNA"/>
</dbReference>
<accession>A0A318K320</accession>
<name>A0A318K320_9NOCA</name>
<evidence type="ECO:0000313" key="2">
    <source>
        <dbReference type="Proteomes" id="UP000247569"/>
    </source>
</evidence>
<comment type="caution">
    <text evidence="1">The sequence shown here is derived from an EMBL/GenBank/DDBJ whole genome shotgun (WGS) entry which is preliminary data.</text>
</comment>
<organism evidence="1 2">
    <name type="scientific">Nocardia tenerifensis</name>
    <dbReference type="NCBI Taxonomy" id="228006"/>
    <lineage>
        <taxon>Bacteria</taxon>
        <taxon>Bacillati</taxon>
        <taxon>Actinomycetota</taxon>
        <taxon>Actinomycetes</taxon>
        <taxon>Mycobacteriales</taxon>
        <taxon>Nocardiaceae</taxon>
        <taxon>Nocardia</taxon>
    </lineage>
</organism>
<reference evidence="1 2" key="1">
    <citation type="submission" date="2018-05" db="EMBL/GenBank/DDBJ databases">
        <title>Genomic Encyclopedia of Type Strains, Phase IV (KMG-IV): sequencing the most valuable type-strain genomes for metagenomic binning, comparative biology and taxonomic classification.</title>
        <authorList>
            <person name="Goeker M."/>
        </authorList>
    </citation>
    <scope>NUCLEOTIDE SEQUENCE [LARGE SCALE GENOMIC DNA]</scope>
    <source>
        <strain evidence="1 2">DSM 44704</strain>
    </source>
</reference>
<protein>
    <submittedName>
        <fullName evidence="1">Uncharacterized protein</fullName>
    </submittedName>
</protein>
<sequence length="238" mass="25911">MGCARYAMRAAWGALGMRCARHGMHSAWDPPAFLGSHGSAECAPFRGTCIVCWSAGRGGFYEPAQIPLTSLATFASRNPHRCRGPARRYGHSIAPWNVHRATGSAPRATNNAPRDGLCPARRTLLRATDSASRDGLCFARRTRPPATDSALRHGICTALPDRRRMRYGIGPARRDRPHATGSAPRALRNLYRATGSAFEPGRLDVRQLADEAVYSVAPAAGFARGCDLRCCRRPSRWA</sequence>
<gene>
    <name evidence="1" type="ORF">DFR70_10778</name>
</gene>
<dbReference type="AlphaFoldDB" id="A0A318K320"/>
<proteinExistence type="predicted"/>